<dbReference type="EMBL" id="UGUV01000003">
    <property type="protein sequence ID" value="SUE72344.1"/>
    <property type="molecule type" value="Genomic_DNA"/>
</dbReference>
<dbReference type="RefSeq" id="WP_074857357.1">
    <property type="nucleotide sequence ID" value="NZ_FNZC01000019.1"/>
</dbReference>
<proteinExistence type="predicted"/>
<reference evidence="3 4" key="1">
    <citation type="submission" date="2018-06" db="EMBL/GenBank/DDBJ databases">
        <authorList>
            <consortium name="Pathogen Informatics"/>
            <person name="Doyle S."/>
        </authorList>
    </citation>
    <scope>NUCLEOTIDE SEQUENCE [LARGE SCALE GENOMIC DNA]</scope>
    <source>
        <strain evidence="3 4">NCTC10692</strain>
    </source>
</reference>
<sequence length="392" mass="42835">MGCTAIVDGKRVIGAFLPDEEWRQVVKRSKLREVLMPDTKLPAVAKTVRWRGGITRFFSHFPGEAPEGYVSHESPEHAAQKLAVYARLLELGFTVELEAGMDDWRADVLVGPSAFGPALAIEVQLTRQSAQATYERTEQRFASGVPTLWLFGKNASTGHLGADLTASNPVFVAEGVDHAADIAQAVCSGSAFYDDLSQFEQTPARPIGVKVACKCGVDWLRPIGVVLLANRIRGDLKPVYVSCSVTAAKKQGRTLTMSEAEDYLRRYMRVFGRAAETYGIALGESRVASKCRSDAGALYRRDYACPKCRVRAHTKGTIGVGSPIPGDELVRCPLPVLANVDARPVLRLEPAWFIAKPAPAQESVMSIAEWKVRFIDRARASLLMLAPEEGVY</sequence>
<protein>
    <submittedName>
        <fullName evidence="3">Competence protein</fullName>
    </submittedName>
</protein>
<evidence type="ECO:0000259" key="1">
    <source>
        <dbReference type="Pfam" id="PF06054"/>
    </source>
</evidence>
<accession>A0A379PLI0</accession>
<gene>
    <name evidence="2" type="ORF">NCTC10692_04499</name>
    <name evidence="3" type="ORF">NCTC10692_04939</name>
</gene>
<feature type="domain" description="Competence protein CoiA nuclease-like" evidence="1">
    <location>
        <begin position="73"/>
        <end position="156"/>
    </location>
</feature>
<dbReference type="AlphaFoldDB" id="A0A379PLI0"/>
<evidence type="ECO:0000313" key="3">
    <source>
        <dbReference type="EMBL" id="SUE72783.1"/>
    </source>
</evidence>
<name>A0A379PLI0_ECTOL</name>
<evidence type="ECO:0000313" key="2">
    <source>
        <dbReference type="EMBL" id="SUE72344.1"/>
    </source>
</evidence>
<organism evidence="3 4">
    <name type="scientific">Ectopseudomonas oleovorans</name>
    <name type="common">Pseudomonas oleovorans</name>
    <dbReference type="NCBI Taxonomy" id="301"/>
    <lineage>
        <taxon>Bacteria</taxon>
        <taxon>Pseudomonadati</taxon>
        <taxon>Pseudomonadota</taxon>
        <taxon>Gammaproteobacteria</taxon>
        <taxon>Pseudomonadales</taxon>
        <taxon>Pseudomonadaceae</taxon>
        <taxon>Ectopseudomonas</taxon>
    </lineage>
</organism>
<dbReference type="EMBL" id="UGUV01000003">
    <property type="protein sequence ID" value="SUE72783.1"/>
    <property type="molecule type" value="Genomic_DNA"/>
</dbReference>
<dbReference type="Proteomes" id="UP000255303">
    <property type="component" value="Unassembled WGS sequence"/>
</dbReference>
<dbReference type="Pfam" id="PF06054">
    <property type="entry name" value="CoiA_nuc"/>
    <property type="match status" value="1"/>
</dbReference>
<dbReference type="InterPro" id="IPR010330">
    <property type="entry name" value="CoiA_nuc"/>
</dbReference>
<evidence type="ECO:0000313" key="4">
    <source>
        <dbReference type="Proteomes" id="UP000255303"/>
    </source>
</evidence>